<organism evidence="4 5">
    <name type="scientific">Ditylenchus dipsaci</name>
    <dbReference type="NCBI Taxonomy" id="166011"/>
    <lineage>
        <taxon>Eukaryota</taxon>
        <taxon>Metazoa</taxon>
        <taxon>Ecdysozoa</taxon>
        <taxon>Nematoda</taxon>
        <taxon>Chromadorea</taxon>
        <taxon>Rhabditida</taxon>
        <taxon>Tylenchina</taxon>
        <taxon>Tylenchomorpha</taxon>
        <taxon>Sphaerularioidea</taxon>
        <taxon>Anguinidae</taxon>
        <taxon>Anguininae</taxon>
        <taxon>Ditylenchus</taxon>
    </lineage>
</organism>
<name>A0A915CS56_9BILA</name>
<evidence type="ECO:0000313" key="4">
    <source>
        <dbReference type="Proteomes" id="UP000887574"/>
    </source>
</evidence>
<dbReference type="Pfam" id="PF00640">
    <property type="entry name" value="PID"/>
    <property type="match status" value="1"/>
</dbReference>
<proteinExistence type="predicted"/>
<evidence type="ECO:0000256" key="2">
    <source>
        <dbReference type="SAM" id="MobiDB-lite"/>
    </source>
</evidence>
<protein>
    <submittedName>
        <fullName evidence="5">PID domain-containing protein</fullName>
    </submittedName>
</protein>
<dbReference type="SUPFAM" id="SSF50729">
    <property type="entry name" value="PH domain-like"/>
    <property type="match status" value="1"/>
</dbReference>
<dbReference type="WBParaSite" id="jg11559">
    <property type="protein sequence ID" value="jg11559"/>
    <property type="gene ID" value="jg11559"/>
</dbReference>
<feature type="domain" description="PID" evidence="3">
    <location>
        <begin position="57"/>
        <end position="190"/>
    </location>
</feature>
<dbReference type="SMART" id="SM00462">
    <property type="entry name" value="PTB"/>
    <property type="match status" value="1"/>
</dbReference>
<keyword evidence="4" id="KW-1185">Reference proteome</keyword>
<dbReference type="PANTHER" id="PTHR11232">
    <property type="entry name" value="PHOSPHOTYROSINE INTERACTION DOMAIN-CONTAINING FAMILY MEMBER"/>
    <property type="match status" value="1"/>
</dbReference>
<accession>A0A915CS56</accession>
<keyword evidence="1" id="KW-0175">Coiled coil</keyword>
<feature type="compositionally biased region" description="Polar residues" evidence="2">
    <location>
        <begin position="20"/>
        <end position="42"/>
    </location>
</feature>
<reference evidence="5" key="1">
    <citation type="submission" date="2022-11" db="UniProtKB">
        <authorList>
            <consortium name="WormBaseParasite"/>
        </authorList>
    </citation>
    <scope>IDENTIFICATION</scope>
</reference>
<sequence>MASKPKEVYKTIKRSISATTNGTLSRLSNNLHSSPSNGSTPTKHWIHPPDVLLNGRVEYSVKMLGKTEVAEPKGTHVVKGRFFVSRFHLQVNKGVTGHSGSKLRKVDIQISVNGLNVLDSKSRAVLFKHPLHRISFCADDKQDKRVFSYIAKTDAMKHECFVFLSDKMAEKITLTIGEAFDLAYEKFIKKNGSRKELEDQKQIILLRKKVAELELENGKLKQQLFSVCPEQRSALNSHDLI</sequence>
<dbReference type="PANTHER" id="PTHR11232:SF77">
    <property type="entry name" value="GULP PTB DOMAIN CONTAINING ENGULFMENT ADAPTOR 1"/>
    <property type="match status" value="1"/>
</dbReference>
<dbReference type="Gene3D" id="2.30.29.30">
    <property type="entry name" value="Pleckstrin-homology domain (PH domain)/Phosphotyrosine-binding domain (PTB)"/>
    <property type="match status" value="1"/>
</dbReference>
<evidence type="ECO:0000313" key="5">
    <source>
        <dbReference type="WBParaSite" id="jg11559"/>
    </source>
</evidence>
<dbReference type="AlphaFoldDB" id="A0A915CS56"/>
<evidence type="ECO:0000256" key="1">
    <source>
        <dbReference type="SAM" id="Coils"/>
    </source>
</evidence>
<dbReference type="InterPro" id="IPR011993">
    <property type="entry name" value="PH-like_dom_sf"/>
</dbReference>
<dbReference type="InterPro" id="IPR006020">
    <property type="entry name" value="PTB/PI_dom"/>
</dbReference>
<dbReference type="Proteomes" id="UP000887574">
    <property type="component" value="Unplaced"/>
</dbReference>
<evidence type="ECO:0000259" key="3">
    <source>
        <dbReference type="PROSITE" id="PS01179"/>
    </source>
</evidence>
<dbReference type="PROSITE" id="PS01179">
    <property type="entry name" value="PID"/>
    <property type="match status" value="1"/>
</dbReference>
<feature type="region of interest" description="Disordered" evidence="2">
    <location>
        <begin position="20"/>
        <end position="47"/>
    </location>
</feature>
<dbReference type="InterPro" id="IPR051133">
    <property type="entry name" value="Adapter_Engulfment-Domain"/>
</dbReference>
<feature type="coiled-coil region" evidence="1">
    <location>
        <begin position="194"/>
        <end position="223"/>
    </location>
</feature>